<feature type="transmembrane region" description="Helical" evidence="7">
    <location>
        <begin position="181"/>
        <end position="201"/>
    </location>
</feature>
<dbReference type="PROSITE" id="PS50928">
    <property type="entry name" value="ABC_TM1"/>
    <property type="match status" value="1"/>
</dbReference>
<dbReference type="Gene3D" id="1.10.3720.10">
    <property type="entry name" value="MetI-like"/>
    <property type="match status" value="1"/>
</dbReference>
<dbReference type="EMBL" id="JBEDNQ010000008">
    <property type="protein sequence ID" value="MEQ3552686.1"/>
    <property type="molecule type" value="Genomic_DNA"/>
</dbReference>
<reference evidence="9 10" key="1">
    <citation type="submission" date="2024-03" db="EMBL/GenBank/DDBJ databases">
        <title>Draft genome sequence of Pseudonocardia nematodicida JCM 31783.</title>
        <authorList>
            <person name="Butdee W."/>
            <person name="Duangmal K."/>
        </authorList>
    </citation>
    <scope>NUCLEOTIDE SEQUENCE [LARGE SCALE GENOMIC DNA]</scope>
    <source>
        <strain evidence="9 10">JCM 31783</strain>
    </source>
</reference>
<dbReference type="PANTHER" id="PTHR30151">
    <property type="entry name" value="ALKANE SULFONATE ABC TRANSPORTER-RELATED, MEMBRANE SUBUNIT"/>
    <property type="match status" value="1"/>
</dbReference>
<evidence type="ECO:0000256" key="4">
    <source>
        <dbReference type="ARBA" id="ARBA00022692"/>
    </source>
</evidence>
<dbReference type="RefSeq" id="WP_349299758.1">
    <property type="nucleotide sequence ID" value="NZ_JBEDNQ010000008.1"/>
</dbReference>
<comment type="subcellular location">
    <subcellularLocation>
        <location evidence="1 7">Cell membrane</location>
        <topology evidence="1 7">Multi-pass membrane protein</topology>
    </subcellularLocation>
</comment>
<protein>
    <submittedName>
        <fullName evidence="9">ABC transporter permease subunit</fullName>
    </submittedName>
</protein>
<keyword evidence="3" id="KW-1003">Cell membrane</keyword>
<keyword evidence="6 7" id="KW-0472">Membrane</keyword>
<feature type="transmembrane region" description="Helical" evidence="7">
    <location>
        <begin position="63"/>
        <end position="88"/>
    </location>
</feature>
<feature type="transmembrane region" description="Helical" evidence="7">
    <location>
        <begin position="7"/>
        <end position="27"/>
    </location>
</feature>
<feature type="transmembrane region" description="Helical" evidence="7">
    <location>
        <begin position="100"/>
        <end position="119"/>
    </location>
</feature>
<name>A0ABV1KDZ5_9PSEU</name>
<evidence type="ECO:0000256" key="3">
    <source>
        <dbReference type="ARBA" id="ARBA00022475"/>
    </source>
</evidence>
<sequence length="258" mass="27858">MSRIHAWLRRLSPLLVIATVVAIWYLVSRSANSLFFPPLTDVLVSFRELWFSATLLDQALPSFIRAGAGFAIALVGGVVMGTAIGLSPLIRQLTTAQLEFLRSIPPVLLIPPSLLLLGTGTQMKIAVIALASVWPILLATIDGVRSVETVRLDSARVFGLGAAGRVRWVVLPTAMPRIWSGVRACVPIVFVVMVAADYYASSDGIGYMISQTATSFRFSEMWASVLLLGIFGAAVNLAVMRAGRWLDHTFGEFGVRAA</sequence>
<accession>A0ABV1KDZ5</accession>
<comment type="similarity">
    <text evidence="7">Belongs to the binding-protein-dependent transport system permease family.</text>
</comment>
<proteinExistence type="inferred from homology"/>
<evidence type="ECO:0000256" key="2">
    <source>
        <dbReference type="ARBA" id="ARBA00022448"/>
    </source>
</evidence>
<organism evidence="9 10">
    <name type="scientific">Pseudonocardia nematodicida</name>
    <dbReference type="NCBI Taxonomy" id="1206997"/>
    <lineage>
        <taxon>Bacteria</taxon>
        <taxon>Bacillati</taxon>
        <taxon>Actinomycetota</taxon>
        <taxon>Actinomycetes</taxon>
        <taxon>Pseudonocardiales</taxon>
        <taxon>Pseudonocardiaceae</taxon>
        <taxon>Pseudonocardia</taxon>
    </lineage>
</organism>
<keyword evidence="5 7" id="KW-1133">Transmembrane helix</keyword>
<dbReference type="Pfam" id="PF00528">
    <property type="entry name" value="BPD_transp_1"/>
    <property type="match status" value="1"/>
</dbReference>
<dbReference type="InterPro" id="IPR035906">
    <property type="entry name" value="MetI-like_sf"/>
</dbReference>
<evidence type="ECO:0000256" key="1">
    <source>
        <dbReference type="ARBA" id="ARBA00004651"/>
    </source>
</evidence>
<dbReference type="InterPro" id="IPR000515">
    <property type="entry name" value="MetI-like"/>
</dbReference>
<evidence type="ECO:0000256" key="7">
    <source>
        <dbReference type="RuleBase" id="RU363032"/>
    </source>
</evidence>
<keyword evidence="2 7" id="KW-0813">Transport</keyword>
<evidence type="ECO:0000256" key="6">
    <source>
        <dbReference type="ARBA" id="ARBA00023136"/>
    </source>
</evidence>
<dbReference type="PANTHER" id="PTHR30151:SF0">
    <property type="entry name" value="ABC TRANSPORTER PERMEASE PROTEIN MJ0413-RELATED"/>
    <property type="match status" value="1"/>
</dbReference>
<feature type="transmembrane region" description="Helical" evidence="7">
    <location>
        <begin position="221"/>
        <end position="239"/>
    </location>
</feature>
<feature type="transmembrane region" description="Helical" evidence="7">
    <location>
        <begin position="125"/>
        <end position="144"/>
    </location>
</feature>
<dbReference type="Proteomes" id="UP001494902">
    <property type="component" value="Unassembled WGS sequence"/>
</dbReference>
<feature type="domain" description="ABC transmembrane type-1" evidence="8">
    <location>
        <begin position="59"/>
        <end position="239"/>
    </location>
</feature>
<evidence type="ECO:0000259" key="8">
    <source>
        <dbReference type="PROSITE" id="PS50928"/>
    </source>
</evidence>
<keyword evidence="10" id="KW-1185">Reference proteome</keyword>
<dbReference type="SUPFAM" id="SSF161098">
    <property type="entry name" value="MetI-like"/>
    <property type="match status" value="1"/>
</dbReference>
<evidence type="ECO:0000256" key="5">
    <source>
        <dbReference type="ARBA" id="ARBA00022989"/>
    </source>
</evidence>
<evidence type="ECO:0000313" key="9">
    <source>
        <dbReference type="EMBL" id="MEQ3552686.1"/>
    </source>
</evidence>
<comment type="caution">
    <text evidence="9">The sequence shown here is derived from an EMBL/GenBank/DDBJ whole genome shotgun (WGS) entry which is preliminary data.</text>
</comment>
<keyword evidence="4 7" id="KW-0812">Transmembrane</keyword>
<gene>
    <name evidence="9" type="ORF">WIS52_19615</name>
</gene>
<evidence type="ECO:0000313" key="10">
    <source>
        <dbReference type="Proteomes" id="UP001494902"/>
    </source>
</evidence>